<organism evidence="1">
    <name type="scientific">bioreactor metagenome</name>
    <dbReference type="NCBI Taxonomy" id="1076179"/>
    <lineage>
        <taxon>unclassified sequences</taxon>
        <taxon>metagenomes</taxon>
        <taxon>ecological metagenomes</taxon>
    </lineage>
</organism>
<protein>
    <submittedName>
        <fullName evidence="1">Uncharacterized protein</fullName>
    </submittedName>
</protein>
<accession>A0A645HE17</accession>
<gene>
    <name evidence="1" type="ORF">SDC9_181837</name>
</gene>
<sequence>MQQVIGVLYAHKPAERESGYDIPVAIANWNADAAAVFRRLLVVKRVAGLCDLAQFLPEHFRVRDRILRQRHHFAGVDDLLRKADRQLGKQDFTARACIKG</sequence>
<dbReference type="EMBL" id="VSSQ01087331">
    <property type="protein sequence ID" value="MPN34344.1"/>
    <property type="molecule type" value="Genomic_DNA"/>
</dbReference>
<dbReference type="AlphaFoldDB" id="A0A645HE17"/>
<name>A0A645HE17_9ZZZZ</name>
<reference evidence="1" key="1">
    <citation type="submission" date="2019-08" db="EMBL/GenBank/DDBJ databases">
        <authorList>
            <person name="Kucharzyk K."/>
            <person name="Murdoch R.W."/>
            <person name="Higgins S."/>
            <person name="Loffler F."/>
        </authorList>
    </citation>
    <scope>NUCLEOTIDE SEQUENCE</scope>
</reference>
<proteinExistence type="predicted"/>
<evidence type="ECO:0000313" key="1">
    <source>
        <dbReference type="EMBL" id="MPN34344.1"/>
    </source>
</evidence>
<comment type="caution">
    <text evidence="1">The sequence shown here is derived from an EMBL/GenBank/DDBJ whole genome shotgun (WGS) entry which is preliminary data.</text>
</comment>